<dbReference type="Proteomes" id="UP000253741">
    <property type="component" value="Unassembled WGS sequence"/>
</dbReference>
<feature type="compositionally biased region" description="Low complexity" evidence="1">
    <location>
        <begin position="190"/>
        <end position="207"/>
    </location>
</feature>
<sequence>MTASGCGSDPSGAPVEKKSFDLAGKSLTVEAGNTEIALAPADVKDVEVARQIDGWVFAGSGPKGVWKMDGDTLTLKVKCSGVVSDCSARHEVKVPRGVAVTVRGDNGKVTAAGFDTALKVTSENGSVDVEDSSGPLDLKNDNGAITARGISSKAVTARTENGSVRLGLTEVPDRVDAGSDNGGITIELPTTGADGADSTDGADGADGPDVSYAVTTSSDNGSIHVDVPEDGNSGHVVKARSGNGKITVRTAN</sequence>
<comment type="caution">
    <text evidence="2">The sequence shown here is derived from an EMBL/GenBank/DDBJ whole genome shotgun (WGS) entry which is preliminary data.</text>
</comment>
<evidence type="ECO:0000313" key="3">
    <source>
        <dbReference type="Proteomes" id="UP000253741"/>
    </source>
</evidence>
<feature type="region of interest" description="Disordered" evidence="1">
    <location>
        <begin position="173"/>
        <end position="233"/>
    </location>
</feature>
<accession>A0A370BBI5</accession>
<organism evidence="2 3">
    <name type="scientific">Streptomyces corynorhini</name>
    <dbReference type="NCBI Taxonomy" id="2282652"/>
    <lineage>
        <taxon>Bacteria</taxon>
        <taxon>Bacillati</taxon>
        <taxon>Actinomycetota</taxon>
        <taxon>Actinomycetes</taxon>
        <taxon>Kitasatosporales</taxon>
        <taxon>Streptomycetaceae</taxon>
        <taxon>Streptomyces</taxon>
    </lineage>
</organism>
<gene>
    <name evidence="2" type="ORF">DVH02_06280</name>
</gene>
<dbReference type="OrthoDB" id="5243271at2"/>
<proteinExistence type="predicted"/>
<reference evidence="2 3" key="1">
    <citation type="submission" date="2018-07" db="EMBL/GenBank/DDBJ databases">
        <title>Streptomyces species from bats.</title>
        <authorList>
            <person name="Dunlap C."/>
        </authorList>
    </citation>
    <scope>NUCLEOTIDE SEQUENCE [LARGE SCALE GENOMIC DNA]</scope>
    <source>
        <strain evidence="2 3">AC230</strain>
    </source>
</reference>
<name>A0A370BBI5_9ACTN</name>
<evidence type="ECO:0000313" key="2">
    <source>
        <dbReference type="EMBL" id="RDG39001.1"/>
    </source>
</evidence>
<keyword evidence="3" id="KW-1185">Reference proteome</keyword>
<dbReference type="EMBL" id="QQNA01000035">
    <property type="protein sequence ID" value="RDG39001.1"/>
    <property type="molecule type" value="Genomic_DNA"/>
</dbReference>
<protein>
    <submittedName>
        <fullName evidence="2">Uncharacterized protein</fullName>
    </submittedName>
</protein>
<evidence type="ECO:0000256" key="1">
    <source>
        <dbReference type="SAM" id="MobiDB-lite"/>
    </source>
</evidence>
<dbReference type="AlphaFoldDB" id="A0A370BBI5"/>